<feature type="region of interest" description="Disordered" evidence="1">
    <location>
        <begin position="143"/>
        <end position="168"/>
    </location>
</feature>
<reference evidence="2 3" key="1">
    <citation type="submission" date="2024-08" db="EMBL/GenBank/DDBJ databases">
        <authorList>
            <person name="Lu H."/>
        </authorList>
    </citation>
    <scope>NUCLEOTIDE SEQUENCE [LARGE SCALE GENOMIC DNA]</scope>
    <source>
        <strain evidence="2 3">BYS78W</strain>
    </source>
</reference>
<keyword evidence="3" id="KW-1185">Reference proteome</keyword>
<name>A0ABW7HIT7_9BURK</name>
<evidence type="ECO:0000256" key="1">
    <source>
        <dbReference type="SAM" id="MobiDB-lite"/>
    </source>
</evidence>
<sequence>MGPIALFDKSLLQSLSLDESVWFDHFFVPVVCPLFFGEILADLAKEMKEGRTRTAEDKVRVIADKTPVLSGAPCVHHGDLCIGSLLGQYAPHLGQVPLAGGRPVRNPDGKPGVVFQNSPEDVGSRCLSSSSDWHRQMCRIQAHPGNLTPLPNAARHIRSPTMHSDQDA</sequence>
<dbReference type="RefSeq" id="WP_394416138.1">
    <property type="nucleotide sequence ID" value="NZ_JBIGIC010000014.1"/>
</dbReference>
<evidence type="ECO:0000313" key="2">
    <source>
        <dbReference type="EMBL" id="MFG6489747.1"/>
    </source>
</evidence>
<proteinExistence type="predicted"/>
<accession>A0ABW7HIT7</accession>
<dbReference type="EMBL" id="JBIGIC010000014">
    <property type="protein sequence ID" value="MFG6489747.1"/>
    <property type="molecule type" value="Genomic_DNA"/>
</dbReference>
<gene>
    <name evidence="2" type="ORF">ACG04R_23930</name>
</gene>
<protein>
    <submittedName>
        <fullName evidence="2">Uncharacterized protein</fullName>
    </submittedName>
</protein>
<comment type="caution">
    <text evidence="2">The sequence shown here is derived from an EMBL/GenBank/DDBJ whole genome shotgun (WGS) entry which is preliminary data.</text>
</comment>
<organism evidence="2 3">
    <name type="scientific">Pelomonas candidula</name>
    <dbReference type="NCBI Taxonomy" id="3299025"/>
    <lineage>
        <taxon>Bacteria</taxon>
        <taxon>Pseudomonadati</taxon>
        <taxon>Pseudomonadota</taxon>
        <taxon>Betaproteobacteria</taxon>
        <taxon>Burkholderiales</taxon>
        <taxon>Sphaerotilaceae</taxon>
        <taxon>Roseateles</taxon>
    </lineage>
</organism>
<dbReference type="Proteomes" id="UP001606134">
    <property type="component" value="Unassembled WGS sequence"/>
</dbReference>
<feature type="region of interest" description="Disordered" evidence="1">
    <location>
        <begin position="101"/>
        <end position="128"/>
    </location>
</feature>
<evidence type="ECO:0000313" key="3">
    <source>
        <dbReference type="Proteomes" id="UP001606134"/>
    </source>
</evidence>